<comment type="caution">
    <text evidence="2">The sequence shown here is derived from an EMBL/GenBank/DDBJ whole genome shotgun (WGS) entry which is preliminary data.</text>
</comment>
<dbReference type="EMBL" id="CAUYUJ010005559">
    <property type="protein sequence ID" value="CAK0814167.1"/>
    <property type="molecule type" value="Genomic_DNA"/>
</dbReference>
<protein>
    <recommendedName>
        <fullName evidence="4">Secreted protein</fullName>
    </recommendedName>
</protein>
<reference evidence="2" key="1">
    <citation type="submission" date="2023-10" db="EMBL/GenBank/DDBJ databases">
        <authorList>
            <person name="Chen Y."/>
            <person name="Shah S."/>
            <person name="Dougan E. K."/>
            <person name="Thang M."/>
            <person name="Chan C."/>
        </authorList>
    </citation>
    <scope>NUCLEOTIDE SEQUENCE [LARGE SCALE GENOMIC DNA]</scope>
</reference>
<accession>A0ABN9R8T0</accession>
<keyword evidence="3" id="KW-1185">Reference proteome</keyword>
<name>A0ABN9R8T0_9DINO</name>
<evidence type="ECO:0000313" key="3">
    <source>
        <dbReference type="Proteomes" id="UP001189429"/>
    </source>
</evidence>
<gene>
    <name evidence="2" type="ORF">PCOR1329_LOCUS17843</name>
</gene>
<feature type="region of interest" description="Disordered" evidence="1">
    <location>
        <begin position="62"/>
        <end position="109"/>
    </location>
</feature>
<sequence length="135" mass="14877">MVSVSPRPLVENRLVLIAAAIFVGLIAFGPTPSFAQDGEQVSGAPSGELHRILIPKCLVACLPSPFTPKGRDRREEREDEEEEEEYDDDEDGDKQAEEVQQHRPRSSSCATVADLTSFVVGLVFFRRRPAGRPGQ</sequence>
<dbReference type="Proteomes" id="UP001189429">
    <property type="component" value="Unassembled WGS sequence"/>
</dbReference>
<evidence type="ECO:0000256" key="1">
    <source>
        <dbReference type="SAM" id="MobiDB-lite"/>
    </source>
</evidence>
<evidence type="ECO:0008006" key="4">
    <source>
        <dbReference type="Google" id="ProtNLM"/>
    </source>
</evidence>
<evidence type="ECO:0000313" key="2">
    <source>
        <dbReference type="EMBL" id="CAK0814167.1"/>
    </source>
</evidence>
<organism evidence="2 3">
    <name type="scientific">Prorocentrum cordatum</name>
    <dbReference type="NCBI Taxonomy" id="2364126"/>
    <lineage>
        <taxon>Eukaryota</taxon>
        <taxon>Sar</taxon>
        <taxon>Alveolata</taxon>
        <taxon>Dinophyceae</taxon>
        <taxon>Prorocentrales</taxon>
        <taxon>Prorocentraceae</taxon>
        <taxon>Prorocentrum</taxon>
    </lineage>
</organism>
<feature type="compositionally biased region" description="Acidic residues" evidence="1">
    <location>
        <begin position="77"/>
        <end position="92"/>
    </location>
</feature>
<proteinExistence type="predicted"/>